<sequence>MIILSGVLVVVAIALLVAGIVAGSGDSAQVLGVDALVVIYTSIAVSLVSFLCLAIGVFLRRKELFGAVPAPAAAPSRKARSARSGRKDSKDKKEKKKGATSGRSATDPAPAASAGTAAPGKEAGAPPAGEPLDVPVQPVKVPDDALVYVVRGRRRYHLDTCRQLAGRDKDELTYIEATEEGFSPCTACMPDTALAARAAVSVPARSGAQGRSSSSASPTAPTGGVAGSGRSTPASPSSSAAPSPSSSAASSPAASSPAQSAPASAETAPPVKPTLHKPATGGPAAGAGAPPSAWPVPGPASAQDAAQSAPAKSGAAADVPAPTAEAGAADAPAASRGERPARDEARTGAPSSGERSADAHAAGDGDGPQVRILSGTKRYHRVDCALIEDIGDEAEDLETLPRAEAAARGCTPCLVCQPDRDQAPS</sequence>
<keyword evidence="2" id="KW-0812">Transmembrane</keyword>
<feature type="region of interest" description="Disordered" evidence="1">
    <location>
        <begin position="76"/>
        <end position="137"/>
    </location>
</feature>
<evidence type="ECO:0000256" key="1">
    <source>
        <dbReference type="SAM" id="MobiDB-lite"/>
    </source>
</evidence>
<evidence type="ECO:0000256" key="2">
    <source>
        <dbReference type="SAM" id="Phobius"/>
    </source>
</evidence>
<evidence type="ECO:0000313" key="4">
    <source>
        <dbReference type="Proteomes" id="UP001500266"/>
    </source>
</evidence>
<accession>A0ABP7Z053</accession>
<evidence type="ECO:0000313" key="3">
    <source>
        <dbReference type="EMBL" id="GAA4144601.1"/>
    </source>
</evidence>
<feature type="region of interest" description="Disordered" evidence="1">
    <location>
        <begin position="205"/>
        <end position="372"/>
    </location>
</feature>
<keyword evidence="4" id="KW-1185">Reference proteome</keyword>
<feature type="compositionally biased region" description="Low complexity" evidence="1">
    <location>
        <begin position="205"/>
        <end position="223"/>
    </location>
</feature>
<dbReference type="RefSeq" id="WP_345022534.1">
    <property type="nucleotide sequence ID" value="NZ_BAABDO010000052.1"/>
</dbReference>
<gene>
    <name evidence="3" type="ORF">GCM10022416_35530</name>
</gene>
<organism evidence="3 4">
    <name type="scientific">Actinomadura keratinilytica</name>
    <dbReference type="NCBI Taxonomy" id="547461"/>
    <lineage>
        <taxon>Bacteria</taxon>
        <taxon>Bacillati</taxon>
        <taxon>Actinomycetota</taxon>
        <taxon>Actinomycetes</taxon>
        <taxon>Streptosporangiales</taxon>
        <taxon>Thermomonosporaceae</taxon>
        <taxon>Actinomadura</taxon>
    </lineage>
</organism>
<feature type="compositionally biased region" description="Low complexity" evidence="1">
    <location>
        <begin position="99"/>
        <end position="137"/>
    </location>
</feature>
<comment type="caution">
    <text evidence="3">The sequence shown here is derived from an EMBL/GenBank/DDBJ whole genome shotgun (WGS) entry which is preliminary data.</text>
</comment>
<feature type="compositionally biased region" description="Low complexity" evidence="1">
    <location>
        <begin position="299"/>
        <end position="334"/>
    </location>
</feature>
<dbReference type="InterPro" id="IPR035451">
    <property type="entry name" value="Ada-like_dom_sf"/>
</dbReference>
<protein>
    <submittedName>
        <fullName evidence="3">Uncharacterized protein</fullName>
    </submittedName>
</protein>
<proteinExistence type="predicted"/>
<dbReference type="EMBL" id="BAABDO010000052">
    <property type="protein sequence ID" value="GAA4144601.1"/>
    <property type="molecule type" value="Genomic_DNA"/>
</dbReference>
<feature type="transmembrane region" description="Helical" evidence="2">
    <location>
        <begin position="37"/>
        <end position="59"/>
    </location>
</feature>
<dbReference type="Proteomes" id="UP001500266">
    <property type="component" value="Unassembled WGS sequence"/>
</dbReference>
<dbReference type="SUPFAM" id="SSF57884">
    <property type="entry name" value="Ada DNA repair protein, N-terminal domain (N-Ada 10)"/>
    <property type="match status" value="1"/>
</dbReference>
<keyword evidence="2" id="KW-0472">Membrane</keyword>
<reference evidence="4" key="1">
    <citation type="journal article" date="2019" name="Int. J. Syst. Evol. Microbiol.">
        <title>The Global Catalogue of Microorganisms (GCM) 10K type strain sequencing project: providing services to taxonomists for standard genome sequencing and annotation.</title>
        <authorList>
            <consortium name="The Broad Institute Genomics Platform"/>
            <consortium name="The Broad Institute Genome Sequencing Center for Infectious Disease"/>
            <person name="Wu L."/>
            <person name="Ma J."/>
        </authorList>
    </citation>
    <scope>NUCLEOTIDE SEQUENCE [LARGE SCALE GENOMIC DNA]</scope>
    <source>
        <strain evidence="4">JCM 17316</strain>
    </source>
</reference>
<feature type="compositionally biased region" description="Low complexity" evidence="1">
    <location>
        <begin position="231"/>
        <end position="269"/>
    </location>
</feature>
<keyword evidence="2" id="KW-1133">Transmembrane helix</keyword>
<feature type="compositionally biased region" description="Low complexity" evidence="1">
    <location>
        <begin position="278"/>
        <end position="291"/>
    </location>
</feature>
<name>A0ABP7Z053_9ACTN</name>
<feature type="compositionally biased region" description="Basic and acidic residues" evidence="1">
    <location>
        <begin position="336"/>
        <end position="346"/>
    </location>
</feature>